<keyword evidence="1" id="KW-0805">Transcription regulation</keyword>
<dbReference type="PROSITE" id="PS50931">
    <property type="entry name" value="HTH_LYSR"/>
    <property type="match status" value="1"/>
</dbReference>
<comment type="caution">
    <text evidence="5">The sequence shown here is derived from an EMBL/GenBank/DDBJ whole genome shotgun (WGS) entry which is preliminary data.</text>
</comment>
<evidence type="ECO:0000256" key="3">
    <source>
        <dbReference type="ARBA" id="ARBA00023163"/>
    </source>
</evidence>
<keyword evidence="3" id="KW-0804">Transcription</keyword>
<organism evidence="5 6">
    <name type="scientific">Actinoallomurus iriomotensis</name>
    <dbReference type="NCBI Taxonomy" id="478107"/>
    <lineage>
        <taxon>Bacteria</taxon>
        <taxon>Bacillati</taxon>
        <taxon>Actinomycetota</taxon>
        <taxon>Actinomycetes</taxon>
        <taxon>Streptosporangiales</taxon>
        <taxon>Thermomonosporaceae</taxon>
        <taxon>Actinoallomurus</taxon>
    </lineage>
</organism>
<dbReference type="InterPro" id="IPR050389">
    <property type="entry name" value="LysR-type_TF"/>
</dbReference>
<evidence type="ECO:0000256" key="2">
    <source>
        <dbReference type="ARBA" id="ARBA00023125"/>
    </source>
</evidence>
<name>A0A9W6RNT0_9ACTN</name>
<dbReference type="Proteomes" id="UP001165135">
    <property type="component" value="Unassembled WGS sequence"/>
</dbReference>
<dbReference type="PANTHER" id="PTHR30118">
    <property type="entry name" value="HTH-TYPE TRANSCRIPTIONAL REGULATOR LEUO-RELATED"/>
    <property type="match status" value="1"/>
</dbReference>
<protein>
    <recommendedName>
        <fullName evidence="4">HTH lysR-type domain-containing protein</fullName>
    </recommendedName>
</protein>
<evidence type="ECO:0000259" key="4">
    <source>
        <dbReference type="PROSITE" id="PS50931"/>
    </source>
</evidence>
<evidence type="ECO:0000313" key="5">
    <source>
        <dbReference type="EMBL" id="GLY79691.1"/>
    </source>
</evidence>
<dbReference type="EMBL" id="BSTJ01000012">
    <property type="protein sequence ID" value="GLY79691.1"/>
    <property type="molecule type" value="Genomic_DNA"/>
</dbReference>
<dbReference type="InterPro" id="IPR000847">
    <property type="entry name" value="LysR_HTH_N"/>
</dbReference>
<dbReference type="AlphaFoldDB" id="A0A9W6RNT0"/>
<sequence length="72" mass="7840">MLDALLEEGSVMGAAERLRPSSPAISRTRGRLRTVTGDDSLVRTGHSMIPTPYALEVREDAHRGGIGERLRP</sequence>
<dbReference type="GO" id="GO:0003677">
    <property type="term" value="F:DNA binding"/>
    <property type="evidence" value="ECO:0007669"/>
    <property type="project" value="UniProtKB-KW"/>
</dbReference>
<reference evidence="5" key="1">
    <citation type="submission" date="2023-03" db="EMBL/GenBank/DDBJ databases">
        <title>Actinoallomurus iriomotensis NBRC 103681.</title>
        <authorList>
            <person name="Ichikawa N."/>
            <person name="Sato H."/>
            <person name="Tonouchi N."/>
        </authorList>
    </citation>
    <scope>NUCLEOTIDE SEQUENCE</scope>
    <source>
        <strain evidence="5">NBRC 103681</strain>
    </source>
</reference>
<dbReference type="GO" id="GO:0003700">
    <property type="term" value="F:DNA-binding transcription factor activity"/>
    <property type="evidence" value="ECO:0007669"/>
    <property type="project" value="InterPro"/>
</dbReference>
<dbReference type="RefSeq" id="WP_285631552.1">
    <property type="nucleotide sequence ID" value="NZ_BSTJ01000012.1"/>
</dbReference>
<dbReference type="SUPFAM" id="SSF46785">
    <property type="entry name" value="Winged helix' DNA-binding domain"/>
    <property type="match status" value="1"/>
</dbReference>
<gene>
    <name evidence="5" type="ORF">Airi01_079580</name>
</gene>
<accession>A0A9W6RNT0</accession>
<dbReference type="InterPro" id="IPR036388">
    <property type="entry name" value="WH-like_DNA-bd_sf"/>
</dbReference>
<dbReference type="InterPro" id="IPR036390">
    <property type="entry name" value="WH_DNA-bd_sf"/>
</dbReference>
<evidence type="ECO:0000256" key="1">
    <source>
        <dbReference type="ARBA" id="ARBA00023015"/>
    </source>
</evidence>
<proteinExistence type="predicted"/>
<dbReference type="PANTHER" id="PTHR30118:SF15">
    <property type="entry name" value="TRANSCRIPTIONAL REGULATORY PROTEIN"/>
    <property type="match status" value="1"/>
</dbReference>
<dbReference type="Pfam" id="PF00126">
    <property type="entry name" value="HTH_1"/>
    <property type="match status" value="1"/>
</dbReference>
<evidence type="ECO:0000313" key="6">
    <source>
        <dbReference type="Proteomes" id="UP001165135"/>
    </source>
</evidence>
<dbReference type="Gene3D" id="1.10.10.10">
    <property type="entry name" value="Winged helix-like DNA-binding domain superfamily/Winged helix DNA-binding domain"/>
    <property type="match status" value="1"/>
</dbReference>
<feature type="domain" description="HTH lysR-type" evidence="4">
    <location>
        <begin position="1"/>
        <end position="51"/>
    </location>
</feature>
<keyword evidence="2" id="KW-0238">DNA-binding</keyword>